<evidence type="ECO:0000313" key="22">
    <source>
        <dbReference type="Proteomes" id="UP000007264"/>
    </source>
</evidence>
<dbReference type="GeneID" id="17039889"/>
<evidence type="ECO:0000256" key="4">
    <source>
        <dbReference type="ARBA" id="ARBA00004773"/>
    </source>
</evidence>
<comment type="pathway">
    <text evidence="4 17">Amine and polyamine biosynthesis; agmatine biosynthesis; agmatine from L-arginine: step 1/1.</text>
</comment>
<dbReference type="CDD" id="cd06830">
    <property type="entry name" value="PLPDE_III_ADC"/>
    <property type="match status" value="1"/>
</dbReference>
<dbReference type="Gene3D" id="1.20.58.930">
    <property type="match status" value="1"/>
</dbReference>
<dbReference type="GO" id="GO:0008295">
    <property type="term" value="P:spermidine biosynthetic process"/>
    <property type="evidence" value="ECO:0007669"/>
    <property type="project" value="UniProtKB-KW"/>
</dbReference>
<name>I0YU35_COCSC</name>
<gene>
    <name evidence="21" type="ORF">COCSUDRAFT_24487</name>
</gene>
<dbReference type="GO" id="GO:0006527">
    <property type="term" value="P:L-arginine catabolic process"/>
    <property type="evidence" value="ECO:0007669"/>
    <property type="project" value="InterPro"/>
</dbReference>
<evidence type="ECO:0000256" key="12">
    <source>
        <dbReference type="ARBA" id="ARBA00023115"/>
    </source>
</evidence>
<evidence type="ECO:0000256" key="13">
    <source>
        <dbReference type="ARBA" id="ARBA00023239"/>
    </source>
</evidence>
<dbReference type="InterPro" id="IPR022644">
    <property type="entry name" value="De-COase2_N"/>
</dbReference>
<evidence type="ECO:0000256" key="5">
    <source>
        <dbReference type="ARBA" id="ARBA00008357"/>
    </source>
</evidence>
<evidence type="ECO:0000256" key="1">
    <source>
        <dbReference type="ARBA" id="ARBA00001933"/>
    </source>
</evidence>
<dbReference type="InterPro" id="IPR022657">
    <property type="entry name" value="De-COase2_CS"/>
</dbReference>
<dbReference type="Gene3D" id="3.20.20.10">
    <property type="entry name" value="Alanine racemase"/>
    <property type="match status" value="1"/>
</dbReference>
<organism evidence="21 22">
    <name type="scientific">Coccomyxa subellipsoidea (strain C-169)</name>
    <name type="common">Green microalga</name>
    <dbReference type="NCBI Taxonomy" id="574566"/>
    <lineage>
        <taxon>Eukaryota</taxon>
        <taxon>Viridiplantae</taxon>
        <taxon>Chlorophyta</taxon>
        <taxon>core chlorophytes</taxon>
        <taxon>Trebouxiophyceae</taxon>
        <taxon>Trebouxiophyceae incertae sedis</taxon>
        <taxon>Coccomyxaceae</taxon>
        <taxon>Coccomyxa</taxon>
        <taxon>Coccomyxa subellipsoidea</taxon>
    </lineage>
</organism>
<accession>I0YU35</accession>
<dbReference type="PROSITE" id="PS00879">
    <property type="entry name" value="ODR_DC_2_2"/>
    <property type="match status" value="1"/>
</dbReference>
<reference evidence="21 22" key="1">
    <citation type="journal article" date="2012" name="Genome Biol.">
        <title>The genome of the polar eukaryotic microalga coccomyxa subellipsoidea reveals traits of cold adaptation.</title>
        <authorList>
            <person name="Blanc G."/>
            <person name="Agarkova I."/>
            <person name="Grimwood J."/>
            <person name="Kuo A."/>
            <person name="Brueggeman A."/>
            <person name="Dunigan D."/>
            <person name="Gurnon J."/>
            <person name="Ladunga I."/>
            <person name="Lindquist E."/>
            <person name="Lucas S."/>
            <person name="Pangilinan J."/>
            <person name="Proschold T."/>
            <person name="Salamov A."/>
            <person name="Schmutz J."/>
            <person name="Weeks D."/>
            <person name="Yamada T."/>
            <person name="Claverie J.M."/>
            <person name="Grigoriev I."/>
            <person name="Van Etten J."/>
            <person name="Lomsadze A."/>
            <person name="Borodovsky M."/>
        </authorList>
    </citation>
    <scope>NUCLEOTIDE SEQUENCE [LARGE SCALE GENOMIC DNA]</scope>
    <source>
        <strain evidence="21 22">C-169</strain>
    </source>
</reference>
<keyword evidence="9 17" id="KW-0460">Magnesium</keyword>
<dbReference type="PANTHER" id="PTHR43295">
    <property type="entry name" value="ARGININE DECARBOXYLASE"/>
    <property type="match status" value="1"/>
</dbReference>
<evidence type="ECO:0000256" key="3">
    <source>
        <dbReference type="ARBA" id="ARBA00002257"/>
    </source>
</evidence>
<evidence type="ECO:0000259" key="19">
    <source>
        <dbReference type="Pfam" id="PF17810"/>
    </source>
</evidence>
<evidence type="ECO:0000256" key="14">
    <source>
        <dbReference type="ARBA" id="ARBA00049309"/>
    </source>
</evidence>
<dbReference type="InterPro" id="IPR000183">
    <property type="entry name" value="Orn/DAP/Arg_de-COase"/>
</dbReference>
<dbReference type="InterPro" id="IPR029066">
    <property type="entry name" value="PLP-binding_barrel"/>
</dbReference>
<dbReference type="GO" id="GO:0008792">
    <property type="term" value="F:arginine decarboxylase activity"/>
    <property type="evidence" value="ECO:0007669"/>
    <property type="project" value="UniProtKB-EC"/>
</dbReference>
<keyword evidence="8 17" id="KW-0210">Decarboxylase</keyword>
<comment type="catalytic activity">
    <reaction evidence="14 17">
        <text>L-arginine + H(+) = agmatine + CO2</text>
        <dbReference type="Rhea" id="RHEA:17641"/>
        <dbReference type="ChEBI" id="CHEBI:15378"/>
        <dbReference type="ChEBI" id="CHEBI:16526"/>
        <dbReference type="ChEBI" id="CHEBI:32682"/>
        <dbReference type="ChEBI" id="CHEBI:58145"/>
        <dbReference type="EC" id="4.1.1.19"/>
    </reaction>
</comment>
<protein>
    <recommendedName>
        <fullName evidence="6 17">Arginine decarboxylase</fullName>
        <ecNumber evidence="6 17">4.1.1.19</ecNumber>
    </recommendedName>
</protein>
<evidence type="ECO:0000256" key="6">
    <source>
        <dbReference type="ARBA" id="ARBA00012426"/>
    </source>
</evidence>
<feature type="modified residue" description="N6-(pyridoxal phosphate)lysine" evidence="15">
    <location>
        <position position="169"/>
    </location>
</feature>
<feature type="active site" description="Proton donor" evidence="16">
    <location>
        <position position="570"/>
    </location>
</feature>
<proteinExistence type="inferred from homology"/>
<evidence type="ECO:0000256" key="10">
    <source>
        <dbReference type="ARBA" id="ARBA00022898"/>
    </source>
</evidence>
<dbReference type="Pfam" id="PF17810">
    <property type="entry name" value="Arg_decarb_HB"/>
    <property type="match status" value="1"/>
</dbReference>
<sequence length="726" mass="78916">MAMVMLEKARDWNTLGGSSTYSWQDLPCFKQVKAEVYGQVSKEVSPIGDFSLKSAVASSNPPELTPSVASFRWSPKDSRKLYAVDGWGAPYFAVSDQGHLCVKPEGDGGPVIDLFTLASTLKDEGLEMPLLFRFPDIVNHRLHLLQGCFDKAVARYEYQGSYRGVFPVKCNHDRELISTILDCGAKFGWGLEVGSKPELLMAMSLLGQAPGSLLICNGYKDQDYIELVVQCWRLGIEAVVVLEQFKELGVLLRVAQRMGVRPVLGVRAKLSTRHEGHWGSTSGEKAKFGLRPREIVAVVRQLAALGMTDCLQLLHFHIGSQITNIRVVKEAMSEAAYLYAELVDMGAGMRVIDCGGGLGIDYDGSNTDAPASLSYTMQNYANDVVCSLRDVCLERGIPMPTIVSESGRALASHHAVMVFDAAAAGAQPGRPARAVGKGRFLLCSFREVLDGLEATACSLREAYSDAVYFKEEALRAFKLGVLSLEERAAVDLLFDATCNRILLLAAAAKLPLPEALQPSTRPHSATYHVNLSIFRSAPDTWAIEQVFPILPIHRLDEEPTVAATLADLTCDSDGKIDRFISPVGGSEAAPVLPLHELRSGESYLLAMFLTGVYQEVMGSAHNMFGSTHCVVVRAAECCVPPMPDDTLIHDGEGKILGNGFVVDHVLRGETMADVLTRCQHSGSDMLLAMRAAASAAVLEGRMSSEAAEALVQTFTRQMHSYTYLSL</sequence>
<dbReference type="Pfam" id="PF17944">
    <property type="entry name" value="Arg_decarbox_C"/>
    <property type="match status" value="1"/>
</dbReference>
<evidence type="ECO:0000256" key="2">
    <source>
        <dbReference type="ARBA" id="ARBA00001946"/>
    </source>
</evidence>
<dbReference type="RefSeq" id="XP_005646448.1">
    <property type="nucleotide sequence ID" value="XM_005646391.1"/>
</dbReference>
<evidence type="ECO:0000259" key="18">
    <source>
        <dbReference type="Pfam" id="PF02784"/>
    </source>
</evidence>
<keyword evidence="11 17" id="KW-0745">Spermidine biosynthesis</keyword>
<comment type="cofactor">
    <cofactor evidence="1 15 17">
        <name>pyridoxal 5'-phosphate</name>
        <dbReference type="ChEBI" id="CHEBI:597326"/>
    </cofactor>
</comment>
<dbReference type="PROSITE" id="PS00878">
    <property type="entry name" value="ODR_DC_2_1"/>
    <property type="match status" value="1"/>
</dbReference>
<dbReference type="PANTHER" id="PTHR43295:SF9">
    <property type="entry name" value="BIOSYNTHETIC ARGININE DECARBOXYLASE"/>
    <property type="match status" value="1"/>
</dbReference>
<dbReference type="PRINTS" id="PR01179">
    <property type="entry name" value="ODADCRBXLASE"/>
</dbReference>
<evidence type="ECO:0000313" key="21">
    <source>
        <dbReference type="EMBL" id="EIE21904.1"/>
    </source>
</evidence>
<evidence type="ECO:0000256" key="17">
    <source>
        <dbReference type="RuleBase" id="RU003740"/>
    </source>
</evidence>
<dbReference type="Proteomes" id="UP000007264">
    <property type="component" value="Unassembled WGS sequence"/>
</dbReference>
<dbReference type="UniPathway" id="UPA00186">
    <property type="reaction ID" value="UER00284"/>
</dbReference>
<comment type="function">
    <text evidence="3">Catalyzes the biosynthesis of agmatine from arginine.</text>
</comment>
<evidence type="ECO:0000256" key="11">
    <source>
        <dbReference type="ARBA" id="ARBA00023066"/>
    </source>
</evidence>
<evidence type="ECO:0000256" key="7">
    <source>
        <dbReference type="ARBA" id="ARBA00022723"/>
    </source>
</evidence>
<comment type="similarity">
    <text evidence="5 17">Belongs to the Orn/Lys/Arg decarboxylase class-II family. SpeA subfamily.</text>
</comment>
<dbReference type="InterPro" id="IPR002985">
    <property type="entry name" value="Arg_decrbxlase"/>
</dbReference>
<dbReference type="PIRSF" id="PIRSF001336">
    <property type="entry name" value="Arg_decrbxlase"/>
    <property type="match status" value="1"/>
</dbReference>
<dbReference type="EMBL" id="AGSI01000011">
    <property type="protein sequence ID" value="EIE21904.1"/>
    <property type="molecule type" value="Genomic_DNA"/>
</dbReference>
<comment type="cofactor">
    <cofactor evidence="2 17">
        <name>Mg(2+)</name>
        <dbReference type="ChEBI" id="CHEBI:18420"/>
    </cofactor>
</comment>
<dbReference type="Pfam" id="PF02784">
    <property type="entry name" value="Orn_Arg_deC_N"/>
    <property type="match status" value="1"/>
</dbReference>
<dbReference type="AlphaFoldDB" id="I0YU35"/>
<keyword evidence="22" id="KW-1185">Reference proteome</keyword>
<dbReference type="EC" id="4.1.1.19" evidence="6 17"/>
<evidence type="ECO:0000256" key="15">
    <source>
        <dbReference type="PIRSR" id="PIRSR001336-50"/>
    </source>
</evidence>
<comment type="caution">
    <text evidence="21">The sequence shown here is derived from an EMBL/GenBank/DDBJ whole genome shotgun (WGS) entry which is preliminary data.</text>
</comment>
<dbReference type="STRING" id="574566.I0YU35"/>
<keyword evidence="10 15" id="KW-0663">Pyridoxal phosphate</keyword>
<keyword evidence="13 17" id="KW-0456">Lyase</keyword>
<dbReference type="InterPro" id="IPR022653">
    <property type="entry name" value="De-COase2_pyr-phos_BS"/>
</dbReference>
<dbReference type="Gene3D" id="2.40.37.10">
    <property type="entry name" value="Lyase, Ornithine Decarboxylase, Chain A, domain 1"/>
    <property type="match status" value="1"/>
</dbReference>
<feature type="domain" description="Orn/DAP/Arg decarboxylase 2 N-terminal" evidence="18">
    <location>
        <begin position="161"/>
        <end position="411"/>
    </location>
</feature>
<evidence type="ECO:0000259" key="20">
    <source>
        <dbReference type="Pfam" id="PF17944"/>
    </source>
</evidence>
<dbReference type="eggNOG" id="ENOG502QTXD">
    <property type="taxonomic scope" value="Eukaryota"/>
</dbReference>
<dbReference type="NCBIfam" id="TIGR01273">
    <property type="entry name" value="speA"/>
    <property type="match status" value="1"/>
</dbReference>
<dbReference type="KEGG" id="csl:COCSUDRAFT_24487"/>
<dbReference type="NCBIfam" id="NF003763">
    <property type="entry name" value="PRK05354.1"/>
    <property type="match status" value="1"/>
</dbReference>
<keyword evidence="12" id="KW-0620">Polyamine biosynthesis</keyword>
<dbReference type="GO" id="GO:0046872">
    <property type="term" value="F:metal ion binding"/>
    <property type="evidence" value="ECO:0007669"/>
    <property type="project" value="UniProtKB-KW"/>
</dbReference>
<dbReference type="SUPFAM" id="SSF50621">
    <property type="entry name" value="Alanine racemase C-terminal domain-like"/>
    <property type="match status" value="1"/>
</dbReference>
<dbReference type="PRINTS" id="PR01180">
    <property type="entry name" value="ARGDCRBXLASE"/>
</dbReference>
<dbReference type="InterPro" id="IPR009006">
    <property type="entry name" value="Ala_racemase/Decarboxylase_C"/>
</dbReference>
<dbReference type="OrthoDB" id="3717802at2759"/>
<dbReference type="InterPro" id="IPR041128">
    <property type="entry name" value="Arg_decarbox_C"/>
</dbReference>
<feature type="domain" description="Arginine decarboxylase helical bundle" evidence="19">
    <location>
        <begin position="454"/>
        <end position="507"/>
    </location>
</feature>
<keyword evidence="7" id="KW-0479">Metal-binding</keyword>
<feature type="domain" description="Arginine decarboxylase C-terminal helical" evidence="20">
    <location>
        <begin position="671"/>
        <end position="724"/>
    </location>
</feature>
<dbReference type="InterPro" id="IPR040634">
    <property type="entry name" value="Arg_decarb_HB"/>
</dbReference>
<evidence type="ECO:0000256" key="8">
    <source>
        <dbReference type="ARBA" id="ARBA00022793"/>
    </source>
</evidence>
<dbReference type="SUPFAM" id="SSF51419">
    <property type="entry name" value="PLP-binding barrel"/>
    <property type="match status" value="1"/>
</dbReference>
<evidence type="ECO:0000256" key="16">
    <source>
        <dbReference type="PIRSR" id="PIRSR600183-50"/>
    </source>
</evidence>
<evidence type="ECO:0000256" key="9">
    <source>
        <dbReference type="ARBA" id="ARBA00022842"/>
    </source>
</evidence>